<comment type="similarity">
    <text evidence="1">Belongs to the LysR transcriptional regulatory family.</text>
</comment>
<dbReference type="FunFam" id="1.10.10.10:FF:000001">
    <property type="entry name" value="LysR family transcriptional regulator"/>
    <property type="match status" value="1"/>
</dbReference>
<dbReference type="PANTHER" id="PTHR30537">
    <property type="entry name" value="HTH-TYPE TRANSCRIPTIONAL REGULATOR"/>
    <property type="match status" value="1"/>
</dbReference>
<feature type="domain" description="HTH lysR-type" evidence="5">
    <location>
        <begin position="1"/>
        <end position="58"/>
    </location>
</feature>
<dbReference type="GO" id="GO:0003700">
    <property type="term" value="F:DNA-binding transcription factor activity"/>
    <property type="evidence" value="ECO:0007669"/>
    <property type="project" value="InterPro"/>
</dbReference>
<evidence type="ECO:0000256" key="2">
    <source>
        <dbReference type="ARBA" id="ARBA00023015"/>
    </source>
</evidence>
<dbReference type="EMBL" id="SNZP01000009">
    <property type="protein sequence ID" value="TDR77910.1"/>
    <property type="molecule type" value="Genomic_DNA"/>
</dbReference>
<dbReference type="InterPro" id="IPR036390">
    <property type="entry name" value="WH_DNA-bd_sf"/>
</dbReference>
<dbReference type="InterPro" id="IPR036388">
    <property type="entry name" value="WH-like_DNA-bd_sf"/>
</dbReference>
<dbReference type="Pfam" id="PF00126">
    <property type="entry name" value="HTH_1"/>
    <property type="match status" value="1"/>
</dbReference>
<dbReference type="Pfam" id="PF03466">
    <property type="entry name" value="LysR_substrate"/>
    <property type="match status" value="1"/>
</dbReference>
<evidence type="ECO:0000256" key="1">
    <source>
        <dbReference type="ARBA" id="ARBA00009437"/>
    </source>
</evidence>
<dbReference type="InterPro" id="IPR005119">
    <property type="entry name" value="LysR_subst-bd"/>
</dbReference>
<keyword evidence="3" id="KW-0238">DNA-binding</keyword>
<dbReference type="Gene3D" id="3.40.190.290">
    <property type="match status" value="1"/>
</dbReference>
<dbReference type="InterPro" id="IPR000847">
    <property type="entry name" value="LysR_HTH_N"/>
</dbReference>
<dbReference type="GO" id="GO:0043565">
    <property type="term" value="F:sequence-specific DNA binding"/>
    <property type="evidence" value="ECO:0007669"/>
    <property type="project" value="TreeGrafter"/>
</dbReference>
<dbReference type="InterPro" id="IPR058163">
    <property type="entry name" value="LysR-type_TF_proteobact-type"/>
</dbReference>
<dbReference type="Gene3D" id="1.10.10.10">
    <property type="entry name" value="Winged helix-like DNA-binding domain superfamily/Winged helix DNA-binding domain"/>
    <property type="match status" value="1"/>
</dbReference>
<reference evidence="6 7" key="1">
    <citation type="submission" date="2019-03" db="EMBL/GenBank/DDBJ databases">
        <title>Genomic Encyclopedia of Type Strains, Phase III (KMG-III): the genomes of soil and plant-associated and newly described type strains.</title>
        <authorList>
            <person name="Whitman W."/>
        </authorList>
    </citation>
    <scope>NUCLEOTIDE SEQUENCE [LARGE SCALE GENOMIC DNA]</scope>
    <source>
        <strain evidence="6 7">CECT 8976</strain>
    </source>
</reference>
<name>A0A4R7B4Y2_9NEIS</name>
<dbReference type="PROSITE" id="PS50931">
    <property type="entry name" value="HTH_LYSR"/>
    <property type="match status" value="1"/>
</dbReference>
<accession>A0A4R7B4Y2</accession>
<dbReference type="CDD" id="cd08422">
    <property type="entry name" value="PBP2_CrgA_like"/>
    <property type="match status" value="1"/>
</dbReference>
<proteinExistence type="inferred from homology"/>
<dbReference type="AlphaFoldDB" id="A0A4R7B4Y2"/>
<gene>
    <name evidence="6" type="ORF">DFP86_109157</name>
</gene>
<evidence type="ECO:0000256" key="4">
    <source>
        <dbReference type="ARBA" id="ARBA00023163"/>
    </source>
</evidence>
<dbReference type="Proteomes" id="UP000295611">
    <property type="component" value="Unassembled WGS sequence"/>
</dbReference>
<evidence type="ECO:0000259" key="5">
    <source>
        <dbReference type="PROSITE" id="PS50931"/>
    </source>
</evidence>
<dbReference type="OrthoDB" id="8680424at2"/>
<protein>
    <submittedName>
        <fullName evidence="6">LysR family transcriptional regulator</fullName>
    </submittedName>
</protein>
<evidence type="ECO:0000313" key="6">
    <source>
        <dbReference type="EMBL" id="TDR77910.1"/>
    </source>
</evidence>
<evidence type="ECO:0000256" key="3">
    <source>
        <dbReference type="ARBA" id="ARBA00023125"/>
    </source>
</evidence>
<keyword evidence="4" id="KW-0804">Transcription</keyword>
<dbReference type="PANTHER" id="PTHR30537:SF35">
    <property type="entry name" value="TRANSCRIPTIONAL REGULATORY PROTEIN"/>
    <property type="match status" value="1"/>
</dbReference>
<dbReference type="RefSeq" id="WP_133681645.1">
    <property type="nucleotide sequence ID" value="NZ_SNZP01000009.1"/>
</dbReference>
<evidence type="ECO:0000313" key="7">
    <source>
        <dbReference type="Proteomes" id="UP000295611"/>
    </source>
</evidence>
<keyword evidence="2" id="KW-0805">Transcription regulation</keyword>
<dbReference type="SUPFAM" id="SSF46785">
    <property type="entry name" value="Winged helix' DNA-binding domain"/>
    <property type="match status" value="1"/>
</dbReference>
<keyword evidence="7" id="KW-1185">Reference proteome</keyword>
<sequence>MSLDDLRVFLTVAHCRSFTKASDRLALPKTSVSRAVARLEVALGKRLLERSTRSLRLTEAGVQLREQTAELVERIEAHLSQAAEHHERPQGILRIAAPYELGVLRLGDVLNDMLLRYPGLEAEIELTSNLIDPRSEDYDIVFRLQQGAMPDSSQVVRRIYSIARGLYAAPALLQRLGTPSRAADLAGWPAVISPDEPVWQLQAPDGNIETIHPAGPLRAHNVGMRLNGVVAGLGVGLLSSYYCRREIADGRIVPVLPTFGVAPMRVYALLPARRLMPAKVRVFLDELATVLAPWDQENGRRA</sequence>
<dbReference type="SUPFAM" id="SSF53850">
    <property type="entry name" value="Periplasmic binding protein-like II"/>
    <property type="match status" value="1"/>
</dbReference>
<comment type="caution">
    <text evidence="6">The sequence shown here is derived from an EMBL/GenBank/DDBJ whole genome shotgun (WGS) entry which is preliminary data.</text>
</comment>
<dbReference type="GO" id="GO:0006351">
    <property type="term" value="P:DNA-templated transcription"/>
    <property type="evidence" value="ECO:0007669"/>
    <property type="project" value="TreeGrafter"/>
</dbReference>
<organism evidence="6 7">
    <name type="scientific">Paludibacterium purpuratum</name>
    <dbReference type="NCBI Taxonomy" id="1144873"/>
    <lineage>
        <taxon>Bacteria</taxon>
        <taxon>Pseudomonadati</taxon>
        <taxon>Pseudomonadota</taxon>
        <taxon>Betaproteobacteria</taxon>
        <taxon>Neisseriales</taxon>
        <taxon>Chromobacteriaceae</taxon>
        <taxon>Paludibacterium</taxon>
    </lineage>
</organism>